<dbReference type="InterPro" id="IPR023393">
    <property type="entry name" value="START-like_dom_sf"/>
</dbReference>
<protein>
    <submittedName>
        <fullName evidence="3">ATPase</fullName>
    </submittedName>
</protein>
<reference evidence="3 4" key="1">
    <citation type="submission" date="2019-03" db="EMBL/GenBank/DDBJ databases">
        <title>Draft Genome Sequence of Massilia arenosa sp. nov., a Novel Massilia Species Isolated from a Sandy-loam Maize Soil.</title>
        <authorList>
            <person name="Raths R."/>
            <person name="Peta V."/>
            <person name="Bucking H."/>
        </authorList>
    </citation>
    <scope>NUCLEOTIDE SEQUENCE [LARGE SCALE GENOMIC DNA]</scope>
    <source>
        <strain evidence="3 4">MC02</strain>
    </source>
</reference>
<keyword evidence="4" id="KW-1185">Reference proteome</keyword>
<evidence type="ECO:0000259" key="2">
    <source>
        <dbReference type="Pfam" id="PF08327"/>
    </source>
</evidence>
<comment type="caution">
    <text evidence="3">The sequence shown here is derived from an EMBL/GenBank/DDBJ whole genome shotgun (WGS) entry which is preliminary data.</text>
</comment>
<comment type="similarity">
    <text evidence="1">Belongs to the AHA1 family.</text>
</comment>
<dbReference type="SUPFAM" id="SSF55961">
    <property type="entry name" value="Bet v1-like"/>
    <property type="match status" value="1"/>
</dbReference>
<name>A0A4Y9SGW9_9BURK</name>
<dbReference type="CDD" id="cd07826">
    <property type="entry name" value="SRPBCC_CalC_Aha1-like_9"/>
    <property type="match status" value="1"/>
</dbReference>
<accession>A0A4Y9SGW9</accession>
<dbReference type="Pfam" id="PF08327">
    <property type="entry name" value="AHSA1"/>
    <property type="match status" value="1"/>
</dbReference>
<dbReference type="AlphaFoldDB" id="A0A4Y9SGW9"/>
<dbReference type="EMBL" id="SPVF01000128">
    <property type="protein sequence ID" value="TFW20858.1"/>
    <property type="molecule type" value="Genomic_DNA"/>
</dbReference>
<dbReference type="InterPro" id="IPR013538">
    <property type="entry name" value="ASHA1/2-like_C"/>
</dbReference>
<gene>
    <name evidence="3" type="ORF">E4L96_10210</name>
</gene>
<dbReference type="RefSeq" id="WP_135207102.1">
    <property type="nucleotide sequence ID" value="NZ_SPVF01000128.1"/>
</dbReference>
<evidence type="ECO:0000313" key="4">
    <source>
        <dbReference type="Proteomes" id="UP000298438"/>
    </source>
</evidence>
<dbReference type="Gene3D" id="3.30.530.20">
    <property type="match status" value="1"/>
</dbReference>
<sequence>MKKHTMELRVAGDREIVMTRTFDAPRALVFAAYTRPSLVQRWLGVHNGWTMPVCEIDLRVGGRYRYVWRGPDGMEMGMGGEFTEIVPGERLAATERFDQAWYDGAAHSVVTFDEQDGQTILTLSVQYDSAAVRDAVLKTPMEKGVAAGFNALEGLLASGTIAELAQGEPA</sequence>
<evidence type="ECO:0000256" key="1">
    <source>
        <dbReference type="ARBA" id="ARBA00006817"/>
    </source>
</evidence>
<evidence type="ECO:0000313" key="3">
    <source>
        <dbReference type="EMBL" id="TFW20858.1"/>
    </source>
</evidence>
<feature type="domain" description="Activator of Hsp90 ATPase homologue 1/2-like C-terminal" evidence="2">
    <location>
        <begin position="23"/>
        <end position="156"/>
    </location>
</feature>
<proteinExistence type="inferred from homology"/>
<dbReference type="OrthoDB" id="9805228at2"/>
<organism evidence="3 4">
    <name type="scientific">Zemynaea arenosa</name>
    <dbReference type="NCBI Taxonomy" id="2561931"/>
    <lineage>
        <taxon>Bacteria</taxon>
        <taxon>Pseudomonadati</taxon>
        <taxon>Pseudomonadota</taxon>
        <taxon>Betaproteobacteria</taxon>
        <taxon>Burkholderiales</taxon>
        <taxon>Oxalobacteraceae</taxon>
        <taxon>Telluria group</taxon>
        <taxon>Zemynaea</taxon>
    </lineage>
</organism>
<dbReference type="Proteomes" id="UP000298438">
    <property type="component" value="Unassembled WGS sequence"/>
</dbReference>